<accession>A0A412WV73</accession>
<proteinExistence type="predicted"/>
<dbReference type="AlphaFoldDB" id="A0A412WV73"/>
<dbReference type="RefSeq" id="WP_118261440.1">
    <property type="nucleotide sequence ID" value="NZ_CALBWO010000069.1"/>
</dbReference>
<evidence type="ECO:0000313" key="4">
    <source>
        <dbReference type="Proteomes" id="UP000283589"/>
    </source>
</evidence>
<protein>
    <submittedName>
        <fullName evidence="3">DUF3868 domain-containing protein</fullName>
    </submittedName>
</protein>
<dbReference type="EMBL" id="QRZA01000038">
    <property type="protein sequence ID" value="RGV31177.1"/>
    <property type="molecule type" value="Genomic_DNA"/>
</dbReference>
<dbReference type="Proteomes" id="UP000283589">
    <property type="component" value="Unassembled WGS sequence"/>
</dbReference>
<name>A0A412WV73_9BACT</name>
<dbReference type="Gene3D" id="3.30.1330.60">
    <property type="entry name" value="OmpA-like domain"/>
    <property type="match status" value="1"/>
</dbReference>
<reference evidence="3 4" key="1">
    <citation type="submission" date="2018-08" db="EMBL/GenBank/DDBJ databases">
        <title>A genome reference for cultivated species of the human gut microbiota.</title>
        <authorList>
            <person name="Zou Y."/>
            <person name="Xue W."/>
            <person name="Luo G."/>
        </authorList>
    </citation>
    <scope>NUCLEOTIDE SEQUENCE [LARGE SCALE GENOMIC DNA]</scope>
    <source>
        <strain evidence="3 4">AF14-49</strain>
    </source>
</reference>
<evidence type="ECO:0000313" key="3">
    <source>
        <dbReference type="EMBL" id="RGV31177.1"/>
    </source>
</evidence>
<organism evidence="3 4">
    <name type="scientific">Butyricimonas virosa</name>
    <dbReference type="NCBI Taxonomy" id="544645"/>
    <lineage>
        <taxon>Bacteria</taxon>
        <taxon>Pseudomonadati</taxon>
        <taxon>Bacteroidota</taxon>
        <taxon>Bacteroidia</taxon>
        <taxon>Bacteroidales</taxon>
        <taxon>Odoribacteraceae</taxon>
        <taxon>Butyricimonas</taxon>
    </lineage>
</organism>
<feature type="signal peptide" evidence="1">
    <location>
        <begin position="1"/>
        <end position="24"/>
    </location>
</feature>
<dbReference type="SUPFAM" id="SSF103088">
    <property type="entry name" value="OmpA-like"/>
    <property type="match status" value="1"/>
</dbReference>
<keyword evidence="1" id="KW-0732">Signal</keyword>
<comment type="caution">
    <text evidence="3">The sequence shown here is derived from an EMBL/GenBank/DDBJ whole genome shotgun (WGS) entry which is preliminary data.</text>
</comment>
<dbReference type="Gene3D" id="1.25.40.10">
    <property type="entry name" value="Tetratricopeptide repeat domain"/>
    <property type="match status" value="1"/>
</dbReference>
<feature type="domain" description="DUF3868" evidence="2">
    <location>
        <begin position="12"/>
        <end position="109"/>
    </location>
</feature>
<dbReference type="InterPro" id="IPR011990">
    <property type="entry name" value="TPR-like_helical_dom_sf"/>
</dbReference>
<dbReference type="InterPro" id="IPR024480">
    <property type="entry name" value="DUF3868"/>
</dbReference>
<dbReference type="STRING" id="1121130.GCA_000519105_03492"/>
<sequence>MRIMIRYTAFLLVAFLLETLTSEAQPKSSYTGTININPVRVLQAGKTLYVEMDIILDHVKVKSAGAVDIIPRLVSASDTLVLPKVSLKGRNEYLTYERVLSLMSLSERSVYSPSYQVVRNLKVENQTIEYRYTLPFEAWMAEAYLDVQKDECGCGEVAWMEVETIDTVKLDIIPFPYRIVPYLAYVQPVPEPVKNREKQVEAFLDFEVNQTYIQPEYMNNPVELAKIRAMIDELHVDHDITINRLDLIGYASPEGSLAGNKRLSEGRALALKNYLARRYSFAPSLYHIVFGGENWEGLRKALADLDVIYKAEIELIIDNYDGQKRKERLMKLQGGEPYRYLLRNIYPGLRVAICKVEYHVKNFNVEEAKEIMKVRPQNLSLNEMYLVANTYSNGSREFINVFETAVKLFPEDDVAKLNAAIAALSRGDTETAGQFLDQVKYRELPEYANAAGVLALLRGDYDVAERFLQAASDAGLEVAGKNLKELGKKKANDLEIKSRVINE</sequence>
<evidence type="ECO:0000259" key="2">
    <source>
        <dbReference type="Pfam" id="PF12984"/>
    </source>
</evidence>
<dbReference type="InterPro" id="IPR036737">
    <property type="entry name" value="OmpA-like_sf"/>
</dbReference>
<dbReference type="Pfam" id="PF12984">
    <property type="entry name" value="DUF3868"/>
    <property type="match status" value="1"/>
</dbReference>
<feature type="chain" id="PRO_5019079230" evidence="1">
    <location>
        <begin position="25"/>
        <end position="503"/>
    </location>
</feature>
<evidence type="ECO:0000256" key="1">
    <source>
        <dbReference type="SAM" id="SignalP"/>
    </source>
</evidence>
<gene>
    <name evidence="3" type="ORF">DWW18_18460</name>
</gene>